<proteinExistence type="predicted"/>
<gene>
    <name evidence="1" type="ORF">CCMSSC00406_0002608</name>
</gene>
<reference evidence="1 2" key="1">
    <citation type="journal article" date="2021" name="Appl. Environ. Microbiol.">
        <title>Genetic linkage and physical mapping for an oyster mushroom Pleurotus cornucopiae and QTL analysis for the trait cap color.</title>
        <authorList>
            <person name="Zhang Y."/>
            <person name="Gao W."/>
            <person name="Sonnenberg A."/>
            <person name="Chen Q."/>
            <person name="Zhang J."/>
            <person name="Huang C."/>
        </authorList>
    </citation>
    <scope>NUCLEOTIDE SEQUENCE [LARGE SCALE GENOMIC DNA]</scope>
    <source>
        <strain evidence="1">CCMSSC00406</strain>
    </source>
</reference>
<comment type="caution">
    <text evidence="1">The sequence shown here is derived from an EMBL/GenBank/DDBJ whole genome shotgun (WGS) entry which is preliminary data.</text>
</comment>
<accession>A0ACB7IRA2</accession>
<keyword evidence="2" id="KW-1185">Reference proteome</keyword>
<organism evidence="1 2">
    <name type="scientific">Pleurotus cornucopiae</name>
    <name type="common">Cornucopia mushroom</name>
    <dbReference type="NCBI Taxonomy" id="5321"/>
    <lineage>
        <taxon>Eukaryota</taxon>
        <taxon>Fungi</taxon>
        <taxon>Dikarya</taxon>
        <taxon>Basidiomycota</taxon>
        <taxon>Agaricomycotina</taxon>
        <taxon>Agaricomycetes</taxon>
        <taxon>Agaricomycetidae</taxon>
        <taxon>Agaricales</taxon>
        <taxon>Pleurotineae</taxon>
        <taxon>Pleurotaceae</taxon>
        <taxon>Pleurotus</taxon>
    </lineage>
</organism>
<sequence>MASTLVKIPFVWAAMFALHVAATPPNPPASKEERTLSTKHESFMNKHFGRTVVEVRIFSAPVVHTLTCYRPFKILCLIGASAETICILATQAPLSSTTQALLTLCSPSGPASAYRIALSPAFFWGILICLFGGFIRYKSYAALGPMFTFEVAIRDNHKLITHGPYAYIRHPSYIGVPLTVLGIAIYHASPGSWFRECDVLRTKGGMAAVALFGVLMSLIISGLMKRVEKEDKMLRQKFGKQWDEWAERVPYRLVPMVY</sequence>
<dbReference type="EMBL" id="WQMT02000007">
    <property type="protein sequence ID" value="KAG9220792.1"/>
    <property type="molecule type" value="Genomic_DNA"/>
</dbReference>
<name>A0ACB7IRA2_PLECO</name>
<protein>
    <submittedName>
        <fullName evidence="1">Uncharacterized protein</fullName>
    </submittedName>
</protein>
<dbReference type="Proteomes" id="UP000824881">
    <property type="component" value="Unassembled WGS sequence"/>
</dbReference>
<evidence type="ECO:0000313" key="1">
    <source>
        <dbReference type="EMBL" id="KAG9220792.1"/>
    </source>
</evidence>
<evidence type="ECO:0000313" key="2">
    <source>
        <dbReference type="Proteomes" id="UP000824881"/>
    </source>
</evidence>